<reference evidence="2" key="1">
    <citation type="submission" date="2018-10" db="EMBL/GenBank/DDBJ databases">
        <title>Effector identification in a new, highly contiguous assembly of the strawberry crown rot pathogen Phytophthora cactorum.</title>
        <authorList>
            <person name="Armitage A.D."/>
            <person name="Nellist C.F."/>
            <person name="Bates H."/>
            <person name="Vickerstaff R.J."/>
            <person name="Harrison R.J."/>
        </authorList>
    </citation>
    <scope>NUCLEOTIDE SEQUENCE</scope>
    <source>
        <strain evidence="2">4040</strain>
    </source>
</reference>
<dbReference type="AlphaFoldDB" id="A0A8T1JN86"/>
<evidence type="ECO:0000313" key="3">
    <source>
        <dbReference type="Proteomes" id="UP000736787"/>
    </source>
</evidence>
<accession>A0A8T1JN86</accession>
<protein>
    <submittedName>
        <fullName evidence="2">Uncharacterized protein</fullName>
    </submittedName>
</protein>
<dbReference type="Proteomes" id="UP000736787">
    <property type="component" value="Unassembled WGS sequence"/>
</dbReference>
<evidence type="ECO:0000313" key="2">
    <source>
        <dbReference type="EMBL" id="KAG2894021.1"/>
    </source>
</evidence>
<evidence type="ECO:0000256" key="1">
    <source>
        <dbReference type="SAM" id="MobiDB-lite"/>
    </source>
</evidence>
<comment type="caution">
    <text evidence="2">The sequence shown here is derived from an EMBL/GenBank/DDBJ whole genome shotgun (WGS) entry which is preliminary data.</text>
</comment>
<proteinExistence type="predicted"/>
<sequence length="76" mass="7917">MPERSEVANSASSAAASSSSFTAVTSKNDELLRVVSGSWGSRVRDVAVMVWASGTSQNVEPKEPSIFAGMDLPPST</sequence>
<feature type="region of interest" description="Disordered" evidence="1">
    <location>
        <begin position="1"/>
        <end position="24"/>
    </location>
</feature>
<organism evidence="2 3">
    <name type="scientific">Phytophthora cactorum</name>
    <dbReference type="NCBI Taxonomy" id="29920"/>
    <lineage>
        <taxon>Eukaryota</taxon>
        <taxon>Sar</taxon>
        <taxon>Stramenopiles</taxon>
        <taxon>Oomycota</taxon>
        <taxon>Peronosporomycetes</taxon>
        <taxon>Peronosporales</taxon>
        <taxon>Peronosporaceae</taxon>
        <taxon>Phytophthora</taxon>
    </lineage>
</organism>
<name>A0A8T1JN86_9STRA</name>
<feature type="compositionally biased region" description="Low complexity" evidence="1">
    <location>
        <begin position="10"/>
        <end position="20"/>
    </location>
</feature>
<dbReference type="EMBL" id="RCMK01001452">
    <property type="protein sequence ID" value="KAG2894021.1"/>
    <property type="molecule type" value="Genomic_DNA"/>
</dbReference>
<gene>
    <name evidence="2" type="ORF">PC117_g23606</name>
</gene>